<evidence type="ECO:0000313" key="3">
    <source>
        <dbReference type="Proteomes" id="UP000339690"/>
    </source>
</evidence>
<dbReference type="Gene3D" id="3.40.50.720">
    <property type="entry name" value="NAD(P)-binding Rossmann-like Domain"/>
    <property type="match status" value="1"/>
</dbReference>
<evidence type="ECO:0000313" key="2">
    <source>
        <dbReference type="EMBL" id="QGH33685.1"/>
    </source>
</evidence>
<dbReference type="SUPFAM" id="SSF51735">
    <property type="entry name" value="NAD(P)-binding Rossmann-fold domains"/>
    <property type="match status" value="1"/>
</dbReference>
<dbReference type="EMBL" id="CP045915">
    <property type="protein sequence ID" value="QGH33685.1"/>
    <property type="molecule type" value="Genomic_DNA"/>
</dbReference>
<dbReference type="PANTHER" id="PTHR43355">
    <property type="entry name" value="FLAVIN REDUCTASE (NADPH)"/>
    <property type="match status" value="1"/>
</dbReference>
<evidence type="ECO:0000259" key="1">
    <source>
        <dbReference type="Pfam" id="PF13460"/>
    </source>
</evidence>
<dbReference type="InterPro" id="IPR036291">
    <property type="entry name" value="NAD(P)-bd_dom_sf"/>
</dbReference>
<dbReference type="InterPro" id="IPR051606">
    <property type="entry name" value="Polyketide_Oxido-like"/>
</dbReference>
<reference evidence="2 3" key="1">
    <citation type="submission" date="2019-11" db="EMBL/GenBank/DDBJ databases">
        <title>Gracilibacillus salitolerans sp. nov., a moderate halophile isolated from a saline soil in northwest China.</title>
        <authorList>
            <person name="Gan L."/>
        </authorList>
    </citation>
    <scope>NUCLEOTIDE SEQUENCE [LARGE SCALE GENOMIC DNA]</scope>
    <source>
        <strain evidence="2 3">SCU50</strain>
    </source>
</reference>
<dbReference type="Proteomes" id="UP000339690">
    <property type="component" value="Chromosome"/>
</dbReference>
<accession>A0A5Q2TGE4</accession>
<dbReference type="RefSeq" id="WP_153790689.1">
    <property type="nucleotide sequence ID" value="NZ_CP045915.1"/>
</dbReference>
<organism evidence="2 3">
    <name type="scientific">Gracilibacillus salitolerans</name>
    <dbReference type="NCBI Taxonomy" id="2663022"/>
    <lineage>
        <taxon>Bacteria</taxon>
        <taxon>Bacillati</taxon>
        <taxon>Bacillota</taxon>
        <taxon>Bacilli</taxon>
        <taxon>Bacillales</taxon>
        <taxon>Bacillaceae</taxon>
        <taxon>Gracilibacillus</taxon>
    </lineage>
</organism>
<name>A0A5Q2TGE4_9BACI</name>
<dbReference type="KEGG" id="grc:GI584_06485"/>
<gene>
    <name evidence="2" type="ORF">GI584_06485</name>
</gene>
<dbReference type="Pfam" id="PF13460">
    <property type="entry name" value="NAD_binding_10"/>
    <property type="match status" value="1"/>
</dbReference>
<dbReference type="AlphaFoldDB" id="A0A5Q2TGE4"/>
<dbReference type="GO" id="GO:0042602">
    <property type="term" value="F:riboflavin reductase (NADPH) activity"/>
    <property type="evidence" value="ECO:0007669"/>
    <property type="project" value="TreeGrafter"/>
</dbReference>
<keyword evidence="3" id="KW-1185">Reference proteome</keyword>
<proteinExistence type="predicted"/>
<dbReference type="CDD" id="cd05244">
    <property type="entry name" value="BVR-B_like_SDR_a"/>
    <property type="match status" value="1"/>
</dbReference>
<dbReference type="PANTHER" id="PTHR43355:SF2">
    <property type="entry name" value="FLAVIN REDUCTASE (NADPH)"/>
    <property type="match status" value="1"/>
</dbReference>
<sequence>MKLIVFGATGDTGRQLVKQLLSEGHEVTAVVRQPDQFTMSDKHLQVIKGDVLNPSTLEKSMTGKDAVLSAIGVQHRKPTTVYSKGIENIKKAMRKCEVQRLICLSSEMIKPREDFTLMERITSLFLKRILKHLYKDMERMEQKIFQSNLDWTIIRPPRLTNGSRTSKHRISINQPVTKAKSIKGISRADLAECMVTQLNNPDSISSIIYISY</sequence>
<dbReference type="InterPro" id="IPR016040">
    <property type="entry name" value="NAD(P)-bd_dom"/>
</dbReference>
<feature type="domain" description="NAD(P)-binding" evidence="1">
    <location>
        <begin position="7"/>
        <end position="201"/>
    </location>
</feature>
<protein>
    <submittedName>
        <fullName evidence="2">NAD(P)H-binding protein</fullName>
    </submittedName>
</protein>
<dbReference type="GO" id="GO:0004074">
    <property type="term" value="F:biliverdin reductase [NAD(P)H] activity"/>
    <property type="evidence" value="ECO:0007669"/>
    <property type="project" value="TreeGrafter"/>
</dbReference>